<feature type="domain" description="AAA+ ATPase" evidence="2">
    <location>
        <begin position="131"/>
        <end position="274"/>
    </location>
</feature>
<name>A0A1B0FIY7_GLOMM</name>
<dbReference type="Gene3D" id="3.40.50.300">
    <property type="entry name" value="P-loop containing nucleotide triphosphate hydrolases"/>
    <property type="match status" value="1"/>
</dbReference>
<organism evidence="3 4">
    <name type="scientific">Glossina morsitans morsitans</name>
    <name type="common">Savannah tsetse fly</name>
    <dbReference type="NCBI Taxonomy" id="37546"/>
    <lineage>
        <taxon>Eukaryota</taxon>
        <taxon>Metazoa</taxon>
        <taxon>Ecdysozoa</taxon>
        <taxon>Arthropoda</taxon>
        <taxon>Hexapoda</taxon>
        <taxon>Insecta</taxon>
        <taxon>Pterygota</taxon>
        <taxon>Neoptera</taxon>
        <taxon>Endopterygota</taxon>
        <taxon>Diptera</taxon>
        <taxon>Brachycera</taxon>
        <taxon>Muscomorpha</taxon>
        <taxon>Hippoboscoidea</taxon>
        <taxon>Glossinidae</taxon>
        <taxon>Glossina</taxon>
    </lineage>
</organism>
<dbReference type="GO" id="GO:0012505">
    <property type="term" value="C:endomembrane system"/>
    <property type="evidence" value="ECO:0007669"/>
    <property type="project" value="UniProtKB-ARBA"/>
</dbReference>
<dbReference type="InterPro" id="IPR010448">
    <property type="entry name" value="Torsin"/>
</dbReference>
<evidence type="ECO:0000259" key="2">
    <source>
        <dbReference type="SMART" id="SM00382"/>
    </source>
</evidence>
<dbReference type="Proteomes" id="UP000092444">
    <property type="component" value="Unassembled WGS sequence"/>
</dbReference>
<dbReference type="PRINTS" id="PR00300">
    <property type="entry name" value="CLPPROTEASEA"/>
</dbReference>
<sequence length="371" mass="41608">LTFAAFVKFLYDIFVPNNTSVVRAFLSSLQTTMAYIFYYSTVLSLIPYSLAFFDPVTIGWSAAALLGVWKADFLKDQTYCRYRECCSERSIPADVEALRTKLVDLYGQHILKQQLIPALASHLRKGSGSRKPLVISFHGTPGTGKNMVADMIANSIYAKGLRSQFVHKFMGRADFPSEEHSASYGYSLHYRVKKAIEICPRSLFIFDEVDKMPKGIFEALTSIVDYKSFANGVDFSQAIFIFLSNTAGVEISTHLGNLLLKGILREHTKLGDFETILERAAYNLDGGLSKSSLIEAHVIDHFIPFLPLEKSHIYQCLYAEFGRYNMHPDKEVLDEIVGNVVTYDPIHGVFAKSGCKKLDKKVAVVAYRSGR</sequence>
<dbReference type="GO" id="GO:0005524">
    <property type="term" value="F:ATP binding"/>
    <property type="evidence" value="ECO:0007669"/>
    <property type="project" value="InterPro"/>
</dbReference>
<dbReference type="GO" id="GO:0016887">
    <property type="term" value="F:ATP hydrolysis activity"/>
    <property type="evidence" value="ECO:0007669"/>
    <property type="project" value="InterPro"/>
</dbReference>
<dbReference type="SMART" id="SM00382">
    <property type="entry name" value="AAA"/>
    <property type="match status" value="1"/>
</dbReference>
<dbReference type="GO" id="GO:0005737">
    <property type="term" value="C:cytoplasm"/>
    <property type="evidence" value="ECO:0007669"/>
    <property type="project" value="UniProtKB-ARBA"/>
</dbReference>
<evidence type="ECO:0000256" key="1">
    <source>
        <dbReference type="ARBA" id="ARBA00006235"/>
    </source>
</evidence>
<dbReference type="EMBL" id="CCAG010017454">
    <property type="status" value="NOT_ANNOTATED_CDS"/>
    <property type="molecule type" value="Genomic_DNA"/>
</dbReference>
<protein>
    <recommendedName>
        <fullName evidence="2">AAA+ ATPase domain-containing protein</fullName>
    </recommendedName>
</protein>
<dbReference type="EnsemblMetazoa" id="GMOY003778-RA">
    <property type="protein sequence ID" value="GMOY003778-PA"/>
    <property type="gene ID" value="GMOY003778"/>
</dbReference>
<dbReference type="AlphaFoldDB" id="A0A1B0FIY7"/>
<evidence type="ECO:0000313" key="3">
    <source>
        <dbReference type="EnsemblMetazoa" id="GMOY003778-PA"/>
    </source>
</evidence>
<dbReference type="Pfam" id="PF06309">
    <property type="entry name" value="Torsin"/>
    <property type="match status" value="1"/>
</dbReference>
<dbReference type="SUPFAM" id="SSF52540">
    <property type="entry name" value="P-loop containing nucleoside triphosphate hydrolases"/>
    <property type="match status" value="1"/>
</dbReference>
<dbReference type="Pfam" id="PF21376">
    <property type="entry name" value="TOR1A_C"/>
    <property type="match status" value="1"/>
</dbReference>
<keyword evidence="4" id="KW-1185">Reference proteome</keyword>
<evidence type="ECO:0000313" key="4">
    <source>
        <dbReference type="Proteomes" id="UP000092444"/>
    </source>
</evidence>
<dbReference type="PhylomeDB" id="A0A1B0FIY7"/>
<reference evidence="3" key="1">
    <citation type="submission" date="2020-05" db="UniProtKB">
        <authorList>
            <consortium name="EnsemblMetazoa"/>
        </authorList>
    </citation>
    <scope>IDENTIFICATION</scope>
    <source>
        <strain evidence="3">Yale</strain>
    </source>
</reference>
<dbReference type="PANTHER" id="PTHR10760:SF2">
    <property type="entry name" value="LD13476P-RELATED"/>
    <property type="match status" value="1"/>
</dbReference>
<dbReference type="InterPro" id="IPR001270">
    <property type="entry name" value="ClpA/B"/>
</dbReference>
<dbReference type="InterPro" id="IPR049337">
    <property type="entry name" value="TOR1A_C"/>
</dbReference>
<dbReference type="InterPro" id="IPR003593">
    <property type="entry name" value="AAA+_ATPase"/>
</dbReference>
<dbReference type="CDD" id="cd00009">
    <property type="entry name" value="AAA"/>
    <property type="match status" value="1"/>
</dbReference>
<comment type="similarity">
    <text evidence="1">Belongs to the ClpA/ClpB family. Torsin subfamily.</text>
</comment>
<dbReference type="STRING" id="37546.A0A1B0FIY7"/>
<proteinExistence type="inferred from homology"/>
<dbReference type="GO" id="GO:0071218">
    <property type="term" value="P:cellular response to misfolded protein"/>
    <property type="evidence" value="ECO:0007669"/>
    <property type="project" value="TreeGrafter"/>
</dbReference>
<dbReference type="PANTHER" id="PTHR10760">
    <property type="entry name" value="TORSIN"/>
    <property type="match status" value="1"/>
</dbReference>
<dbReference type="VEuPathDB" id="VectorBase:GMOY003778"/>
<dbReference type="InterPro" id="IPR027417">
    <property type="entry name" value="P-loop_NTPase"/>
</dbReference>
<accession>A0A1B0FIY7</accession>